<evidence type="ECO:0000256" key="6">
    <source>
        <dbReference type="ARBA" id="ARBA00023211"/>
    </source>
</evidence>
<dbReference type="CDD" id="cd03426">
    <property type="entry name" value="NUDIX_CoAse_Nudt7"/>
    <property type="match status" value="1"/>
</dbReference>
<feature type="transmembrane region" description="Helical" evidence="7">
    <location>
        <begin position="192"/>
        <end position="213"/>
    </location>
</feature>
<comment type="caution">
    <text evidence="9">The sequence shown here is derived from an EMBL/GenBank/DDBJ whole genome shotgun (WGS) entry which is preliminary data.</text>
</comment>
<evidence type="ECO:0000259" key="8">
    <source>
        <dbReference type="PROSITE" id="PS51462"/>
    </source>
</evidence>
<gene>
    <name evidence="9" type="ORF">LK10_01380</name>
</gene>
<dbReference type="Pfam" id="PF00293">
    <property type="entry name" value="NUDIX"/>
    <property type="match status" value="1"/>
</dbReference>
<keyword evidence="6" id="KW-0464">Manganese</keyword>
<dbReference type="STRING" id="1338436.LK10_01380"/>
<dbReference type="RefSeq" id="WP_043119521.1">
    <property type="nucleotide sequence ID" value="NZ_JTDL01000016.1"/>
</dbReference>
<evidence type="ECO:0000256" key="2">
    <source>
        <dbReference type="ARBA" id="ARBA00001946"/>
    </source>
</evidence>
<accession>A0A0B2ATW4</accession>
<dbReference type="EMBL" id="JTDL01000016">
    <property type="protein sequence ID" value="KHL05414.1"/>
    <property type="molecule type" value="Genomic_DNA"/>
</dbReference>
<evidence type="ECO:0000313" key="9">
    <source>
        <dbReference type="EMBL" id="KHL05414.1"/>
    </source>
</evidence>
<organism evidence="9 10">
    <name type="scientific">Sinomonas humi</name>
    <dbReference type="NCBI Taxonomy" id="1338436"/>
    <lineage>
        <taxon>Bacteria</taxon>
        <taxon>Bacillati</taxon>
        <taxon>Actinomycetota</taxon>
        <taxon>Actinomycetes</taxon>
        <taxon>Micrococcales</taxon>
        <taxon>Micrococcaceae</taxon>
        <taxon>Sinomonas</taxon>
    </lineage>
</organism>
<evidence type="ECO:0000256" key="3">
    <source>
        <dbReference type="ARBA" id="ARBA00022723"/>
    </source>
</evidence>
<keyword evidence="7" id="KW-0812">Transmembrane</keyword>
<evidence type="ECO:0000313" key="10">
    <source>
        <dbReference type="Proteomes" id="UP000030982"/>
    </source>
</evidence>
<keyword evidence="10" id="KW-1185">Reference proteome</keyword>
<dbReference type="SUPFAM" id="SSF55811">
    <property type="entry name" value="Nudix"/>
    <property type="match status" value="1"/>
</dbReference>
<evidence type="ECO:0000256" key="5">
    <source>
        <dbReference type="ARBA" id="ARBA00022842"/>
    </source>
</evidence>
<dbReference type="PROSITE" id="PS51462">
    <property type="entry name" value="NUDIX"/>
    <property type="match status" value="1"/>
</dbReference>
<dbReference type="OrthoDB" id="9802805at2"/>
<evidence type="ECO:0000256" key="7">
    <source>
        <dbReference type="SAM" id="Phobius"/>
    </source>
</evidence>
<dbReference type="InterPro" id="IPR015797">
    <property type="entry name" value="NUDIX_hydrolase-like_dom_sf"/>
</dbReference>
<keyword evidence="5" id="KW-0460">Magnesium</keyword>
<keyword evidence="4 9" id="KW-0378">Hydrolase</keyword>
<keyword evidence="7" id="KW-0472">Membrane</keyword>
<comment type="cofactor">
    <cofactor evidence="1">
        <name>Mn(2+)</name>
        <dbReference type="ChEBI" id="CHEBI:29035"/>
    </cofactor>
</comment>
<dbReference type="Gene3D" id="3.90.79.10">
    <property type="entry name" value="Nucleoside Triphosphate Pyrophosphohydrolase"/>
    <property type="match status" value="1"/>
</dbReference>
<protein>
    <submittedName>
        <fullName evidence="9">NUDIX hydrolase</fullName>
    </submittedName>
</protein>
<dbReference type="InterPro" id="IPR000086">
    <property type="entry name" value="NUDIX_hydrolase_dom"/>
</dbReference>
<reference evidence="9 10" key="1">
    <citation type="submission" date="2014-09" db="EMBL/GenBank/DDBJ databases">
        <title>Genome sequence of Sinomonas sp. MUSC 117.</title>
        <authorList>
            <person name="Lee L.-H."/>
        </authorList>
    </citation>
    <scope>NUCLEOTIDE SEQUENCE [LARGE SCALE GENOMIC DNA]</scope>
    <source>
        <strain evidence="9 10">MUSC 117</strain>
    </source>
</reference>
<keyword evidence="7" id="KW-1133">Transmembrane helix</keyword>
<comment type="cofactor">
    <cofactor evidence="2">
        <name>Mg(2+)</name>
        <dbReference type="ChEBI" id="CHEBI:18420"/>
    </cofactor>
</comment>
<dbReference type="PANTHER" id="PTHR12992:SF11">
    <property type="entry name" value="MITOCHONDRIAL COENZYME A DIPHOSPHATASE NUDT8"/>
    <property type="match status" value="1"/>
</dbReference>
<dbReference type="Proteomes" id="UP000030982">
    <property type="component" value="Unassembled WGS sequence"/>
</dbReference>
<evidence type="ECO:0000256" key="4">
    <source>
        <dbReference type="ARBA" id="ARBA00022801"/>
    </source>
</evidence>
<dbReference type="GO" id="GO:0010945">
    <property type="term" value="F:coenzyme A diphosphatase activity"/>
    <property type="evidence" value="ECO:0007669"/>
    <property type="project" value="InterPro"/>
</dbReference>
<dbReference type="AlphaFoldDB" id="A0A0B2ATW4"/>
<evidence type="ECO:0000256" key="1">
    <source>
        <dbReference type="ARBA" id="ARBA00001936"/>
    </source>
</evidence>
<sequence length="225" mass="24176">MSARAELEALAAGIREGKTDPFDPRWHPKVLDHKAREAAVLVLFGKLDDVPATSDKPLAPADLDVLLLERAQTLGSHPGQVAFPGGSRDPQDATIVDCALREAVEETGLDPTGVDVLGELPALALGVSGFLVTPVLAWWASPSPVDVVDFAESAQVFRTPVRDLLDPANRVMGVLRRRGAIFSSPAFLVNGVLVWGFTAMVLDALLTGLGWAVEWDRDRKHYIAV</sequence>
<keyword evidence="3" id="KW-0479">Metal-binding</keyword>
<feature type="domain" description="Nudix hydrolase" evidence="8">
    <location>
        <begin position="34"/>
        <end position="189"/>
    </location>
</feature>
<dbReference type="GO" id="GO:0046872">
    <property type="term" value="F:metal ion binding"/>
    <property type="evidence" value="ECO:0007669"/>
    <property type="project" value="UniProtKB-KW"/>
</dbReference>
<proteinExistence type="predicted"/>
<dbReference type="InterPro" id="IPR045121">
    <property type="entry name" value="CoAse"/>
</dbReference>
<name>A0A0B2ATW4_9MICC</name>
<dbReference type="PANTHER" id="PTHR12992">
    <property type="entry name" value="NUDIX HYDROLASE"/>
    <property type="match status" value="1"/>
</dbReference>